<sequence>MLEAILLIIGGGLLLYYGGDWLVDGAVGLSLRWGMSPLVVGLTVVAFGTSAPELAVCIKATLNGMDDIALGNVIGSNICNIGLVLAIAALLKPIAVQSQLIKIDVPVSIIAALAFFLQIQDGQLDFSNGIILFAMVVCYVFFSLKMSKKEGKEVEEEFDEEVKPSDKSTLALFGLIFAGLAGVTYGGSIFVDGASTIAAGLGVSQAVIGLTIVALGTSLPELAASIMASLKGHGDMALGNVIGSCIFNLLAIMGITSMIETIDAMGINKVDLGVMLFLMVALLPVLWTQKKLSRLEGAFFLLIYCGYTVYLFMNQGVVA</sequence>
<feature type="transmembrane region" description="Helical" evidence="5">
    <location>
        <begin position="126"/>
        <end position="144"/>
    </location>
</feature>
<proteinExistence type="predicted"/>
<dbReference type="AlphaFoldDB" id="A6DS00"/>
<dbReference type="eggNOG" id="COG0530">
    <property type="taxonomic scope" value="Bacteria"/>
</dbReference>
<evidence type="ECO:0000256" key="2">
    <source>
        <dbReference type="ARBA" id="ARBA00022692"/>
    </source>
</evidence>
<dbReference type="InterPro" id="IPR044880">
    <property type="entry name" value="NCX_ion-bd_dom_sf"/>
</dbReference>
<dbReference type="GO" id="GO:0005886">
    <property type="term" value="C:plasma membrane"/>
    <property type="evidence" value="ECO:0007669"/>
    <property type="project" value="TreeGrafter"/>
</dbReference>
<dbReference type="EMBL" id="ABCK01000027">
    <property type="protein sequence ID" value="EDM25575.1"/>
    <property type="molecule type" value="Genomic_DNA"/>
</dbReference>
<accession>A6DS00</accession>
<protein>
    <submittedName>
        <fullName evidence="7">Sodium/calcium exchanger</fullName>
    </submittedName>
</protein>
<keyword evidence="2 5" id="KW-0812">Transmembrane</keyword>
<feature type="domain" description="Sodium/calcium exchanger membrane region" evidence="6">
    <location>
        <begin position="4"/>
        <end position="144"/>
    </location>
</feature>
<evidence type="ECO:0000313" key="7">
    <source>
        <dbReference type="EMBL" id="EDM25575.1"/>
    </source>
</evidence>
<name>A6DS00_9BACT</name>
<dbReference type="Proteomes" id="UP000004947">
    <property type="component" value="Unassembled WGS sequence"/>
</dbReference>
<evidence type="ECO:0000259" key="6">
    <source>
        <dbReference type="Pfam" id="PF01699"/>
    </source>
</evidence>
<feature type="transmembrane region" description="Helical" evidence="5">
    <location>
        <begin position="170"/>
        <end position="191"/>
    </location>
</feature>
<evidence type="ECO:0000256" key="5">
    <source>
        <dbReference type="SAM" id="Phobius"/>
    </source>
</evidence>
<dbReference type="Gene3D" id="1.20.1420.30">
    <property type="entry name" value="NCX, central ion-binding region"/>
    <property type="match status" value="1"/>
</dbReference>
<evidence type="ECO:0000256" key="3">
    <source>
        <dbReference type="ARBA" id="ARBA00022989"/>
    </source>
</evidence>
<feature type="transmembrane region" description="Helical" evidence="5">
    <location>
        <begin position="295"/>
        <end position="313"/>
    </location>
</feature>
<dbReference type="NCBIfam" id="TIGR00367">
    <property type="entry name" value="calcium/sodium antiporter"/>
    <property type="match status" value="1"/>
</dbReference>
<keyword evidence="3 5" id="KW-1133">Transmembrane helix</keyword>
<dbReference type="PANTHER" id="PTHR10846:SF8">
    <property type="entry name" value="INNER MEMBRANE PROTEIN YRBG"/>
    <property type="match status" value="1"/>
</dbReference>
<dbReference type="InterPro" id="IPR004837">
    <property type="entry name" value="NaCa_Exmemb"/>
</dbReference>
<comment type="caution">
    <text evidence="7">The sequence shown here is derived from an EMBL/GenBank/DDBJ whole genome shotgun (WGS) entry which is preliminary data.</text>
</comment>
<evidence type="ECO:0000313" key="8">
    <source>
        <dbReference type="Proteomes" id="UP000004947"/>
    </source>
</evidence>
<feature type="transmembrane region" description="Helical" evidence="5">
    <location>
        <begin position="68"/>
        <end position="91"/>
    </location>
</feature>
<dbReference type="RefSeq" id="WP_007280618.1">
    <property type="nucleotide sequence ID" value="NZ_ABCK01000027.1"/>
</dbReference>
<dbReference type="InterPro" id="IPR004481">
    <property type="entry name" value="K/Na/Ca-exchanger"/>
</dbReference>
<keyword evidence="8" id="KW-1185">Reference proteome</keyword>
<dbReference type="GO" id="GO:0005262">
    <property type="term" value="F:calcium channel activity"/>
    <property type="evidence" value="ECO:0007669"/>
    <property type="project" value="TreeGrafter"/>
</dbReference>
<gene>
    <name evidence="7" type="ORF">LNTAR_08131</name>
</gene>
<dbReference type="GO" id="GO:0008273">
    <property type="term" value="F:calcium, potassium:sodium antiporter activity"/>
    <property type="evidence" value="ECO:0007669"/>
    <property type="project" value="TreeGrafter"/>
</dbReference>
<feature type="transmembrane region" description="Helical" evidence="5">
    <location>
        <begin position="197"/>
        <end position="216"/>
    </location>
</feature>
<feature type="domain" description="Sodium/calcium exchanger membrane region" evidence="6">
    <location>
        <begin position="173"/>
        <end position="312"/>
    </location>
</feature>
<feature type="transmembrane region" description="Helical" evidence="5">
    <location>
        <begin position="237"/>
        <end position="258"/>
    </location>
</feature>
<dbReference type="Pfam" id="PF01699">
    <property type="entry name" value="Na_Ca_ex"/>
    <property type="match status" value="2"/>
</dbReference>
<reference evidence="7 8" key="1">
    <citation type="journal article" date="2010" name="J. Bacteriol.">
        <title>Genome sequence of Lentisphaera araneosa HTCC2155T, the type species of the order Lentisphaerales in the phylum Lentisphaerae.</title>
        <authorList>
            <person name="Thrash J.C."/>
            <person name="Cho J.C."/>
            <person name="Vergin K.L."/>
            <person name="Morris R.M."/>
            <person name="Giovannoni S.J."/>
        </authorList>
    </citation>
    <scope>NUCLEOTIDE SEQUENCE [LARGE SCALE GENOMIC DNA]</scope>
    <source>
        <strain evidence="7 8">HTCC2155</strain>
    </source>
</reference>
<dbReference type="PANTHER" id="PTHR10846">
    <property type="entry name" value="SODIUM/POTASSIUM/CALCIUM EXCHANGER"/>
    <property type="match status" value="1"/>
</dbReference>
<dbReference type="GO" id="GO:0006874">
    <property type="term" value="P:intracellular calcium ion homeostasis"/>
    <property type="evidence" value="ECO:0007669"/>
    <property type="project" value="TreeGrafter"/>
</dbReference>
<organism evidence="7 8">
    <name type="scientific">Lentisphaera araneosa HTCC2155</name>
    <dbReference type="NCBI Taxonomy" id="313628"/>
    <lineage>
        <taxon>Bacteria</taxon>
        <taxon>Pseudomonadati</taxon>
        <taxon>Lentisphaerota</taxon>
        <taxon>Lentisphaeria</taxon>
        <taxon>Lentisphaerales</taxon>
        <taxon>Lentisphaeraceae</taxon>
        <taxon>Lentisphaera</taxon>
    </lineage>
</organism>
<feature type="transmembrane region" description="Helical" evidence="5">
    <location>
        <begin position="103"/>
        <end position="120"/>
    </location>
</feature>
<keyword evidence="4 5" id="KW-0472">Membrane</keyword>
<evidence type="ECO:0000256" key="1">
    <source>
        <dbReference type="ARBA" id="ARBA00004141"/>
    </source>
</evidence>
<comment type="subcellular location">
    <subcellularLocation>
        <location evidence="1">Membrane</location>
        <topology evidence="1">Multi-pass membrane protein</topology>
    </subcellularLocation>
</comment>
<dbReference type="STRING" id="313628.LNTAR_08131"/>
<feature type="transmembrane region" description="Helical" evidence="5">
    <location>
        <begin position="270"/>
        <end position="288"/>
    </location>
</feature>
<dbReference type="OrthoDB" id="9794225at2"/>
<evidence type="ECO:0000256" key="4">
    <source>
        <dbReference type="ARBA" id="ARBA00023136"/>
    </source>
</evidence>